<dbReference type="InterPro" id="IPR016024">
    <property type="entry name" value="ARM-type_fold"/>
</dbReference>
<name>A0ABD5E9F0_9ACTN</name>
<dbReference type="EMBL" id="JAVRER010000037">
    <property type="protein sequence ID" value="MDT0418041.1"/>
    <property type="molecule type" value="Genomic_DNA"/>
</dbReference>
<evidence type="ECO:0000313" key="1">
    <source>
        <dbReference type="EMBL" id="MDT0418041.1"/>
    </source>
</evidence>
<evidence type="ECO:0000313" key="2">
    <source>
        <dbReference type="Proteomes" id="UP001183607"/>
    </source>
</evidence>
<protein>
    <submittedName>
        <fullName evidence="1">HEAT repeat domain-containing protein</fullName>
    </submittedName>
</protein>
<dbReference type="Gene3D" id="1.25.10.10">
    <property type="entry name" value="Leucine-rich Repeat Variant"/>
    <property type="match status" value="1"/>
</dbReference>
<gene>
    <name evidence="1" type="ORF">RM574_21375</name>
</gene>
<dbReference type="InterPro" id="IPR011989">
    <property type="entry name" value="ARM-like"/>
</dbReference>
<reference evidence="2" key="1">
    <citation type="submission" date="2023-07" db="EMBL/GenBank/DDBJ databases">
        <title>30 novel species of actinomycetes from the DSMZ collection.</title>
        <authorList>
            <person name="Nouioui I."/>
        </authorList>
    </citation>
    <scope>NUCLEOTIDE SEQUENCE [LARGE SCALE GENOMIC DNA]</scope>
    <source>
        <strain evidence="2">DSM 41982</strain>
    </source>
</reference>
<accession>A0ABD5E9F0</accession>
<sequence>MAMPEAVPYTTRVLRALASDDGSVRLRAALAAGTDPDPAYVGTLVARCAVEPEFGVREMLTWALIRHPETATVPLLVAASRAEPAQARAQALHTLSKIAAPGTWEAITPALLGDPDDEVARAAWRAAVVLVPEGGEAALAVALSAQLGRGDPDVRLSLSRALIALGGAALPVLAERERAADPEVRAHALATERLRRDPSLGFASAIEAVKRVIALGPDGPAGREER</sequence>
<dbReference type="SUPFAM" id="SSF48371">
    <property type="entry name" value="ARM repeat"/>
    <property type="match status" value="1"/>
</dbReference>
<organism evidence="1 2">
    <name type="scientific">Streptomyces evansiae</name>
    <dbReference type="NCBI Taxonomy" id="3075535"/>
    <lineage>
        <taxon>Bacteria</taxon>
        <taxon>Bacillati</taxon>
        <taxon>Actinomycetota</taxon>
        <taxon>Actinomycetes</taxon>
        <taxon>Kitasatosporales</taxon>
        <taxon>Streptomycetaceae</taxon>
        <taxon>Streptomyces</taxon>
    </lineage>
</organism>
<proteinExistence type="predicted"/>
<dbReference type="AlphaFoldDB" id="A0ABD5E9F0"/>
<comment type="caution">
    <text evidence="1">The sequence shown here is derived from an EMBL/GenBank/DDBJ whole genome shotgun (WGS) entry which is preliminary data.</text>
</comment>
<dbReference type="Proteomes" id="UP001183607">
    <property type="component" value="Unassembled WGS sequence"/>
</dbReference>
<dbReference type="RefSeq" id="WP_043254090.1">
    <property type="nucleotide sequence ID" value="NZ_JAVRER010000037.1"/>
</dbReference>